<dbReference type="PRINTS" id="PR00996">
    <property type="entry name" value="CHERMTFRASE"/>
</dbReference>
<dbReference type="Proteomes" id="UP000245634">
    <property type="component" value="Unassembled WGS sequence"/>
</dbReference>
<dbReference type="Gene3D" id="3.40.50.150">
    <property type="entry name" value="Vaccinia Virus protein VP39"/>
    <property type="match status" value="1"/>
</dbReference>
<dbReference type="RefSeq" id="WP_109688035.1">
    <property type="nucleotide sequence ID" value="NZ_QGGL01000005.1"/>
</dbReference>
<dbReference type="InterPro" id="IPR000780">
    <property type="entry name" value="CheR_MeTrfase"/>
</dbReference>
<dbReference type="OrthoDB" id="9816309at2"/>
<dbReference type="InterPro" id="IPR022642">
    <property type="entry name" value="CheR_C"/>
</dbReference>
<dbReference type="AlphaFoldDB" id="A0A316DAG7"/>
<protein>
    <submittedName>
        <fullName evidence="2">CheR-type MCP methyltransferase</fullName>
    </submittedName>
</protein>
<dbReference type="InterPro" id="IPR050903">
    <property type="entry name" value="Bact_Chemotaxis_MeTrfase"/>
</dbReference>
<dbReference type="InterPro" id="IPR029063">
    <property type="entry name" value="SAM-dependent_MTases_sf"/>
</dbReference>
<evidence type="ECO:0000259" key="1">
    <source>
        <dbReference type="PROSITE" id="PS50123"/>
    </source>
</evidence>
<feature type="domain" description="CheR-type methyltransferase" evidence="1">
    <location>
        <begin position="32"/>
        <end position="265"/>
    </location>
</feature>
<dbReference type="PANTHER" id="PTHR24422:SF8">
    <property type="entry name" value="CHEMOTAXIS PROTEIN"/>
    <property type="match status" value="1"/>
</dbReference>
<gene>
    <name evidence="2" type="ORF">C7459_105258</name>
</gene>
<evidence type="ECO:0000313" key="2">
    <source>
        <dbReference type="EMBL" id="PWK14491.1"/>
    </source>
</evidence>
<dbReference type="GO" id="GO:0032259">
    <property type="term" value="P:methylation"/>
    <property type="evidence" value="ECO:0007669"/>
    <property type="project" value="UniProtKB-KW"/>
</dbReference>
<proteinExistence type="predicted"/>
<dbReference type="Pfam" id="PF03705">
    <property type="entry name" value="CheR_N"/>
    <property type="match status" value="1"/>
</dbReference>
<name>A0A316DAG7_9BACL</name>
<dbReference type="Pfam" id="PF01739">
    <property type="entry name" value="CheR"/>
    <property type="match status" value="1"/>
</dbReference>
<evidence type="ECO:0000313" key="3">
    <source>
        <dbReference type="Proteomes" id="UP000245634"/>
    </source>
</evidence>
<dbReference type="SUPFAM" id="SSF53335">
    <property type="entry name" value="S-adenosyl-L-methionine-dependent methyltransferases"/>
    <property type="match status" value="1"/>
</dbReference>
<dbReference type="EMBL" id="QGGL01000005">
    <property type="protein sequence ID" value="PWK14491.1"/>
    <property type="molecule type" value="Genomic_DNA"/>
</dbReference>
<dbReference type="GO" id="GO:0008757">
    <property type="term" value="F:S-adenosylmethionine-dependent methyltransferase activity"/>
    <property type="evidence" value="ECO:0007669"/>
    <property type="project" value="InterPro"/>
</dbReference>
<keyword evidence="3" id="KW-1185">Reference proteome</keyword>
<keyword evidence="2" id="KW-0489">Methyltransferase</keyword>
<comment type="caution">
    <text evidence="2">The sequence shown here is derived from an EMBL/GenBank/DDBJ whole genome shotgun (WGS) entry which is preliminary data.</text>
</comment>
<keyword evidence="2" id="KW-0808">Transferase</keyword>
<accession>A0A316DAG7</accession>
<dbReference type="PROSITE" id="PS50123">
    <property type="entry name" value="CHER"/>
    <property type="match status" value="1"/>
</dbReference>
<dbReference type="InterPro" id="IPR022641">
    <property type="entry name" value="CheR_N"/>
</dbReference>
<dbReference type="PANTHER" id="PTHR24422">
    <property type="entry name" value="CHEMOTAXIS PROTEIN METHYLTRANSFERASE"/>
    <property type="match status" value="1"/>
</dbReference>
<dbReference type="SUPFAM" id="SSF47757">
    <property type="entry name" value="Chemotaxis receptor methyltransferase CheR, N-terminal domain"/>
    <property type="match status" value="1"/>
</dbReference>
<sequence length="288" mass="33805">MDNFKDLRLATPETFALGEVEHIEMQLLLEGMHRMYGFDFKNYSLPFLERRIRHRMHTEKLPTISALQEKVLHEPTVMERLLNDFSVNVTEMFRDPSFYVAFRHHVVPLLREYPHIRIWHAGCSTGEEVYSMAILLHEEGLYHKARLYATDMNEHSLRRAVGGVFPLQRMQQYTKNYLQAGGTKAFSEYYSAVHDTVQFHAFLQENLVFAQHNLVTDRSFNEFQVIVCRNVMIYFDQLLQNRVHKLFYESLSNGGILALGSREGLAFTSQAQDYEEVDGAEKLYRKIR</sequence>
<dbReference type="SMART" id="SM00138">
    <property type="entry name" value="MeTrc"/>
    <property type="match status" value="1"/>
</dbReference>
<reference evidence="2 3" key="1">
    <citation type="submission" date="2018-05" db="EMBL/GenBank/DDBJ databases">
        <title>Genomic Encyclopedia of Type Strains, Phase IV (KMG-IV): sequencing the most valuable type-strain genomes for metagenomic binning, comparative biology and taxonomic classification.</title>
        <authorList>
            <person name="Goeker M."/>
        </authorList>
    </citation>
    <scope>NUCLEOTIDE SEQUENCE [LARGE SCALE GENOMIC DNA]</scope>
    <source>
        <strain evidence="2 3">DSM 18773</strain>
    </source>
</reference>
<organism evidence="2 3">
    <name type="scientific">Tumebacillus permanentifrigoris</name>
    <dbReference type="NCBI Taxonomy" id="378543"/>
    <lineage>
        <taxon>Bacteria</taxon>
        <taxon>Bacillati</taxon>
        <taxon>Bacillota</taxon>
        <taxon>Bacilli</taxon>
        <taxon>Bacillales</taxon>
        <taxon>Alicyclobacillaceae</taxon>
        <taxon>Tumebacillus</taxon>
    </lineage>
</organism>